<reference evidence="4 5" key="1">
    <citation type="submission" date="2022-01" db="EMBL/GenBank/DDBJ databases">
        <title>Flavihumibacter sp. nov., isolated from sediment of a river.</title>
        <authorList>
            <person name="Liu H."/>
        </authorList>
    </citation>
    <scope>NUCLEOTIDE SEQUENCE [LARGE SCALE GENOMIC DNA]</scope>
    <source>
        <strain evidence="4 5">RY-1</strain>
    </source>
</reference>
<gene>
    <name evidence="4" type="ORF">L0U88_06755</name>
</gene>
<feature type="domain" description="Sialate O-acetylesterase" evidence="3">
    <location>
        <begin position="107"/>
        <end position="352"/>
    </location>
</feature>
<feature type="chain" id="PRO_5047095848" evidence="2">
    <location>
        <begin position="23"/>
        <end position="472"/>
    </location>
</feature>
<proteinExistence type="predicted"/>
<evidence type="ECO:0000256" key="1">
    <source>
        <dbReference type="ARBA" id="ARBA00022801"/>
    </source>
</evidence>
<keyword evidence="2" id="KW-0732">Signal</keyword>
<dbReference type="RefSeq" id="WP_234864900.1">
    <property type="nucleotide sequence ID" value="NZ_JAKEVY010000002.1"/>
</dbReference>
<organism evidence="4 5">
    <name type="scientific">Flavihumibacter fluminis</name>
    <dbReference type="NCBI Taxonomy" id="2909236"/>
    <lineage>
        <taxon>Bacteria</taxon>
        <taxon>Pseudomonadati</taxon>
        <taxon>Bacteroidota</taxon>
        <taxon>Chitinophagia</taxon>
        <taxon>Chitinophagales</taxon>
        <taxon>Chitinophagaceae</taxon>
        <taxon>Flavihumibacter</taxon>
    </lineage>
</organism>
<dbReference type="PANTHER" id="PTHR22901:SF0">
    <property type="entry name" value="SIALATE O-ACETYLESTERASE"/>
    <property type="match status" value="1"/>
</dbReference>
<evidence type="ECO:0000313" key="4">
    <source>
        <dbReference type="EMBL" id="MCF1714324.1"/>
    </source>
</evidence>
<feature type="signal peptide" evidence="2">
    <location>
        <begin position="1"/>
        <end position="22"/>
    </location>
</feature>
<dbReference type="InterPro" id="IPR005181">
    <property type="entry name" value="SASA"/>
</dbReference>
<accession>A0ABS9BHJ9</accession>
<evidence type="ECO:0000256" key="2">
    <source>
        <dbReference type="SAM" id="SignalP"/>
    </source>
</evidence>
<dbReference type="Pfam" id="PF03629">
    <property type="entry name" value="SASA"/>
    <property type="match status" value="1"/>
</dbReference>
<evidence type="ECO:0000313" key="5">
    <source>
        <dbReference type="Proteomes" id="UP001200145"/>
    </source>
</evidence>
<keyword evidence="5" id="KW-1185">Reference proteome</keyword>
<sequence length="472" mass="51919">MKNFLQRCLPALLILICSAGFSQLRLPAILQSGMVLQQKDSVNLWGWAGPGEKVTVTTGWDKKQYETTASDLARWILKVKTPAAGGPYSITITSRNTIVLEDVLIGEVWVCSGQSNMEWSFYNGVKDIAPEFPTAANASIRLFHVNKTGADFPQDDLKASWAKADSNQLKSFSAVGYFFGKNLHEKLNVPIGLINVSWGGTPAEAWTPEAVVTADPQLKAAAAKLKKVAWWPTAPAQAYNGMIAPITLHGIAGVIWYQGESNTGTYSTYRQLFTSMIDSWRAAWKKDLPFYYVQIAPFKYGTTGIGALLREAQAAAASHPNTGMVVITDLVDTVTDIHPSRKKPVGTRLANYALASTYNLPIADYRSPEYSSSAIEKGKILVKFNYAEKGIRMKGANPEGWLISDINGTNWLVPKVKIEKNNVILWHPDLKNPMFVRYGFGNTSIGNMESAAGLPLAPFRTDHFPIEQIPEN</sequence>
<dbReference type="Proteomes" id="UP001200145">
    <property type="component" value="Unassembled WGS sequence"/>
</dbReference>
<dbReference type="EMBL" id="JAKEVY010000002">
    <property type="protein sequence ID" value="MCF1714324.1"/>
    <property type="molecule type" value="Genomic_DNA"/>
</dbReference>
<dbReference type="InterPro" id="IPR039329">
    <property type="entry name" value="SIAE"/>
</dbReference>
<dbReference type="InterPro" id="IPR036514">
    <property type="entry name" value="SGNH_hydro_sf"/>
</dbReference>
<name>A0ABS9BHJ9_9BACT</name>
<dbReference type="SUPFAM" id="SSF52266">
    <property type="entry name" value="SGNH hydrolase"/>
    <property type="match status" value="1"/>
</dbReference>
<dbReference type="Gene3D" id="3.40.50.1110">
    <property type="entry name" value="SGNH hydrolase"/>
    <property type="match status" value="1"/>
</dbReference>
<comment type="caution">
    <text evidence="4">The sequence shown here is derived from an EMBL/GenBank/DDBJ whole genome shotgun (WGS) entry which is preliminary data.</text>
</comment>
<keyword evidence="1" id="KW-0378">Hydrolase</keyword>
<dbReference type="PANTHER" id="PTHR22901">
    <property type="entry name" value="SIALATE O-ACETYLESTERASE"/>
    <property type="match status" value="1"/>
</dbReference>
<evidence type="ECO:0000259" key="3">
    <source>
        <dbReference type="Pfam" id="PF03629"/>
    </source>
</evidence>
<protein>
    <submittedName>
        <fullName evidence="4">Sialate O-acetylesterase</fullName>
    </submittedName>
</protein>